<protein>
    <submittedName>
        <fullName evidence="1">Transport Sec24-like At4g32640</fullName>
    </submittedName>
</protein>
<evidence type="ECO:0000313" key="2">
    <source>
        <dbReference type="Proteomes" id="UP000594638"/>
    </source>
</evidence>
<sequence length="117" mass="12698">MVPTSPALVHTGAAEPARSKVDLNHIPRPIPSSIVILLETRQGNQPATSDYIIKDTGNCSPRLMRCTINQGCATLLSPVSILFPNQLEVSLEECHILTTVVDFWESGPVRCSRCKGS</sequence>
<comment type="caution">
    <text evidence="1">The sequence shown here is derived from an EMBL/GenBank/DDBJ whole genome shotgun (WGS) entry which is preliminary data.</text>
</comment>
<dbReference type="AlphaFoldDB" id="A0A8S0Q1Q3"/>
<organism evidence="1 2">
    <name type="scientific">Olea europaea subsp. europaea</name>
    <dbReference type="NCBI Taxonomy" id="158383"/>
    <lineage>
        <taxon>Eukaryota</taxon>
        <taxon>Viridiplantae</taxon>
        <taxon>Streptophyta</taxon>
        <taxon>Embryophyta</taxon>
        <taxon>Tracheophyta</taxon>
        <taxon>Spermatophyta</taxon>
        <taxon>Magnoliopsida</taxon>
        <taxon>eudicotyledons</taxon>
        <taxon>Gunneridae</taxon>
        <taxon>Pentapetalae</taxon>
        <taxon>asterids</taxon>
        <taxon>lamiids</taxon>
        <taxon>Lamiales</taxon>
        <taxon>Oleaceae</taxon>
        <taxon>Oleeae</taxon>
        <taxon>Olea</taxon>
    </lineage>
</organism>
<dbReference type="GO" id="GO:0030127">
    <property type="term" value="C:COPII vesicle coat"/>
    <property type="evidence" value="ECO:0007669"/>
    <property type="project" value="TreeGrafter"/>
</dbReference>
<reference evidence="1 2" key="1">
    <citation type="submission" date="2019-12" db="EMBL/GenBank/DDBJ databases">
        <authorList>
            <person name="Alioto T."/>
            <person name="Alioto T."/>
            <person name="Gomez Garrido J."/>
        </authorList>
    </citation>
    <scope>NUCLEOTIDE SEQUENCE [LARGE SCALE GENOMIC DNA]</scope>
</reference>
<name>A0A8S0Q1Q3_OLEEU</name>
<dbReference type="GO" id="GO:0000149">
    <property type="term" value="F:SNARE binding"/>
    <property type="evidence" value="ECO:0007669"/>
    <property type="project" value="TreeGrafter"/>
</dbReference>
<dbReference type="PANTHER" id="PTHR13803">
    <property type="entry name" value="SEC24-RELATED PROTEIN"/>
    <property type="match status" value="1"/>
</dbReference>
<dbReference type="OrthoDB" id="49016at2759"/>
<keyword evidence="2" id="KW-1185">Reference proteome</keyword>
<accession>A0A8S0Q1Q3</accession>
<dbReference type="Proteomes" id="UP000594638">
    <property type="component" value="Unassembled WGS sequence"/>
</dbReference>
<dbReference type="PANTHER" id="PTHR13803:SF4">
    <property type="entry name" value="SECRETORY 24CD, ISOFORM C"/>
    <property type="match status" value="1"/>
</dbReference>
<dbReference type="Gramene" id="OE9A087929T4">
    <property type="protein sequence ID" value="OE9A087929C4"/>
    <property type="gene ID" value="OE9A087929"/>
</dbReference>
<dbReference type="GO" id="GO:0070971">
    <property type="term" value="C:endoplasmic reticulum exit site"/>
    <property type="evidence" value="ECO:0007669"/>
    <property type="project" value="TreeGrafter"/>
</dbReference>
<dbReference type="EMBL" id="CACTIH010000447">
    <property type="protein sequence ID" value="CAA2960779.1"/>
    <property type="molecule type" value="Genomic_DNA"/>
</dbReference>
<evidence type="ECO:0000313" key="1">
    <source>
        <dbReference type="EMBL" id="CAA2960779.1"/>
    </source>
</evidence>
<dbReference type="SUPFAM" id="SSF81995">
    <property type="entry name" value="beta-sandwich domain of Sec23/24"/>
    <property type="match status" value="1"/>
</dbReference>
<proteinExistence type="predicted"/>
<dbReference type="GO" id="GO:0008270">
    <property type="term" value="F:zinc ion binding"/>
    <property type="evidence" value="ECO:0007669"/>
    <property type="project" value="TreeGrafter"/>
</dbReference>
<dbReference type="GO" id="GO:0090110">
    <property type="term" value="P:COPII-coated vesicle cargo loading"/>
    <property type="evidence" value="ECO:0007669"/>
    <property type="project" value="TreeGrafter"/>
</dbReference>
<gene>
    <name evidence="1" type="ORF">OLEA9_A087929</name>
</gene>
<dbReference type="InterPro" id="IPR050550">
    <property type="entry name" value="SEC23_SEC24_subfamily"/>
</dbReference>